<keyword evidence="3" id="KW-1185">Reference proteome</keyword>
<keyword evidence="1" id="KW-0812">Transmembrane</keyword>
<evidence type="ECO:0000313" key="2">
    <source>
        <dbReference type="EMBL" id="VDP94021.1"/>
    </source>
</evidence>
<reference evidence="4" key="1">
    <citation type="submission" date="2016-06" db="UniProtKB">
        <authorList>
            <consortium name="WormBaseParasite"/>
        </authorList>
    </citation>
    <scope>IDENTIFICATION</scope>
</reference>
<dbReference type="PANTHER" id="PTHR11360">
    <property type="entry name" value="MONOCARBOXYLATE TRANSPORTER"/>
    <property type="match status" value="1"/>
</dbReference>
<dbReference type="EMBL" id="UZAN01065678">
    <property type="protein sequence ID" value="VDP94021.1"/>
    <property type="molecule type" value="Genomic_DNA"/>
</dbReference>
<keyword evidence="1" id="KW-1133">Transmembrane helix</keyword>
<evidence type="ECO:0000313" key="4">
    <source>
        <dbReference type="WBParaSite" id="ECPE_0001679201-mRNA-1"/>
    </source>
</evidence>
<dbReference type="AlphaFoldDB" id="A0A183BC14"/>
<sequence length="220" mass="24050">MCGSGIGSFASNPFLAWLLDTSTWWGALIIQGGILLNCFVSAACFHHADAIRFRPKISMMQLTGGDQSVHLEQDRKCSTMRSIVRYILCIPANFRFTFDVPNRPSSALQYNPGDSVPHEVDQQCSGLRDSLASALRRLVSPGIWRNMTLLTFILANGLVGAAIVVPWTFIYDYVLVSLGGSDVLDSRNAGQLAWLPSLIGMGSLFGESNFEVVVTILFQG</sequence>
<dbReference type="Proteomes" id="UP000272942">
    <property type="component" value="Unassembled WGS sequence"/>
</dbReference>
<dbReference type="InterPro" id="IPR050327">
    <property type="entry name" value="Proton-linked_MCT"/>
</dbReference>
<evidence type="ECO:0000313" key="3">
    <source>
        <dbReference type="Proteomes" id="UP000272942"/>
    </source>
</evidence>
<dbReference type="GO" id="GO:0008028">
    <property type="term" value="F:monocarboxylic acid transmembrane transporter activity"/>
    <property type="evidence" value="ECO:0007669"/>
    <property type="project" value="TreeGrafter"/>
</dbReference>
<dbReference type="WBParaSite" id="ECPE_0001679201-mRNA-1">
    <property type="protein sequence ID" value="ECPE_0001679201-mRNA-1"/>
    <property type="gene ID" value="ECPE_0001679201"/>
</dbReference>
<name>A0A183BC14_9TREM</name>
<reference evidence="2 3" key="2">
    <citation type="submission" date="2018-11" db="EMBL/GenBank/DDBJ databases">
        <authorList>
            <consortium name="Pathogen Informatics"/>
        </authorList>
    </citation>
    <scope>NUCLEOTIDE SEQUENCE [LARGE SCALE GENOMIC DNA]</scope>
    <source>
        <strain evidence="2 3">Egypt</strain>
    </source>
</reference>
<evidence type="ECO:0000256" key="1">
    <source>
        <dbReference type="SAM" id="Phobius"/>
    </source>
</evidence>
<dbReference type="OrthoDB" id="6499973at2759"/>
<dbReference type="PANTHER" id="PTHR11360:SF284">
    <property type="entry name" value="EG:103B4.3 PROTEIN-RELATED"/>
    <property type="match status" value="1"/>
</dbReference>
<protein>
    <submittedName>
        <fullName evidence="4">Monocarboxylate transporter 14</fullName>
    </submittedName>
</protein>
<proteinExistence type="predicted"/>
<dbReference type="SUPFAM" id="SSF103473">
    <property type="entry name" value="MFS general substrate transporter"/>
    <property type="match status" value="1"/>
</dbReference>
<accession>A0A183BC14</accession>
<dbReference type="InterPro" id="IPR036259">
    <property type="entry name" value="MFS_trans_sf"/>
</dbReference>
<keyword evidence="1" id="KW-0472">Membrane</keyword>
<organism evidence="4">
    <name type="scientific">Echinostoma caproni</name>
    <dbReference type="NCBI Taxonomy" id="27848"/>
    <lineage>
        <taxon>Eukaryota</taxon>
        <taxon>Metazoa</taxon>
        <taxon>Spiralia</taxon>
        <taxon>Lophotrochozoa</taxon>
        <taxon>Platyhelminthes</taxon>
        <taxon>Trematoda</taxon>
        <taxon>Digenea</taxon>
        <taxon>Plagiorchiida</taxon>
        <taxon>Echinostomata</taxon>
        <taxon>Echinostomatoidea</taxon>
        <taxon>Echinostomatidae</taxon>
        <taxon>Echinostoma</taxon>
    </lineage>
</organism>
<gene>
    <name evidence="2" type="ORF">ECPE_LOCUS16749</name>
</gene>
<feature type="transmembrane region" description="Helical" evidence="1">
    <location>
        <begin position="147"/>
        <end position="171"/>
    </location>
</feature>
<feature type="transmembrane region" description="Helical" evidence="1">
    <location>
        <begin position="24"/>
        <end position="45"/>
    </location>
</feature>